<keyword evidence="1" id="KW-0732">Signal</keyword>
<accession>A0A7G3G9J1</accession>
<evidence type="ECO:0000259" key="2">
    <source>
        <dbReference type="Pfam" id="PF07589"/>
    </source>
</evidence>
<keyword evidence="4" id="KW-1185">Reference proteome</keyword>
<sequence>MKLKAITHSILFASAIAFSSSSFAAIINANFSTYAPGTLLSNQIDGVTFAVLGGPGPSGAAAINYGGLTNSTRGRYPTSSILDLKFTGLANFVNFTFNNHGYTSTGVGATFYTAYDALGSVLETGKVGGGGSFSLVSTGIANLRFNNNTNGASNWIFSLNSLKANVSPVPEPETYALMGLGLVGLFAARRKKTINT</sequence>
<dbReference type="Pfam" id="PF07589">
    <property type="entry name" value="PEP-CTERM"/>
    <property type="match status" value="1"/>
</dbReference>
<feature type="domain" description="Ice-binding protein C-terminal" evidence="2">
    <location>
        <begin position="168"/>
        <end position="191"/>
    </location>
</feature>
<dbReference type="KEGG" id="ifl:C1H71_09360"/>
<dbReference type="Proteomes" id="UP000515917">
    <property type="component" value="Chromosome"/>
</dbReference>
<dbReference type="AlphaFoldDB" id="A0A7G3G9J1"/>
<name>A0A7G3G9J1_9NEIS</name>
<dbReference type="NCBIfam" id="TIGR02595">
    <property type="entry name" value="PEP_CTERM"/>
    <property type="match status" value="1"/>
</dbReference>
<organism evidence="3 4">
    <name type="scientific">Iodobacter fluviatilis</name>
    <dbReference type="NCBI Taxonomy" id="537"/>
    <lineage>
        <taxon>Bacteria</taxon>
        <taxon>Pseudomonadati</taxon>
        <taxon>Pseudomonadota</taxon>
        <taxon>Betaproteobacteria</taxon>
        <taxon>Neisseriales</taxon>
        <taxon>Chitinibacteraceae</taxon>
        <taxon>Iodobacter</taxon>
    </lineage>
</organism>
<protein>
    <recommendedName>
        <fullName evidence="2">Ice-binding protein C-terminal domain-containing protein</fullName>
    </recommendedName>
</protein>
<feature type="chain" id="PRO_5028839310" description="Ice-binding protein C-terminal domain-containing protein" evidence="1">
    <location>
        <begin position="25"/>
        <end position="196"/>
    </location>
</feature>
<reference evidence="3 4" key="1">
    <citation type="submission" date="2018-01" db="EMBL/GenBank/DDBJ databases">
        <title>Genome sequence of Iodobacter sp. strain PCH194 isolated from Indian Trans-Himalaya.</title>
        <authorList>
            <person name="Kumar V."/>
            <person name="Thakur V."/>
            <person name="Kumar S."/>
            <person name="Singh D."/>
        </authorList>
    </citation>
    <scope>NUCLEOTIDE SEQUENCE [LARGE SCALE GENOMIC DNA]</scope>
    <source>
        <strain evidence="3 4">PCH194</strain>
    </source>
</reference>
<proteinExistence type="predicted"/>
<dbReference type="RefSeq" id="WP_130106305.1">
    <property type="nucleotide sequence ID" value="NZ_CP025781.1"/>
</dbReference>
<evidence type="ECO:0000313" key="3">
    <source>
        <dbReference type="EMBL" id="QBC43732.1"/>
    </source>
</evidence>
<feature type="signal peptide" evidence="1">
    <location>
        <begin position="1"/>
        <end position="24"/>
    </location>
</feature>
<gene>
    <name evidence="3" type="ORF">C1H71_09360</name>
</gene>
<evidence type="ECO:0000313" key="4">
    <source>
        <dbReference type="Proteomes" id="UP000515917"/>
    </source>
</evidence>
<dbReference type="EMBL" id="CP025781">
    <property type="protein sequence ID" value="QBC43732.1"/>
    <property type="molecule type" value="Genomic_DNA"/>
</dbReference>
<evidence type="ECO:0000256" key="1">
    <source>
        <dbReference type="SAM" id="SignalP"/>
    </source>
</evidence>
<dbReference type="InterPro" id="IPR013424">
    <property type="entry name" value="Ice-binding_C"/>
</dbReference>